<sequence>MTTSKTWLKRGAFAMLSVALVGGLLYWVWPSRGTYKIVGHFASAVGLYPGDDVRILGVKAGRISAVEPREGDVKVTMEMPDKFKVPEGAQAIIMAPNLVTARFVQLTPAYTDGKALQDGASLGLDKTAVPIEWDEVKTELAKLSDSLGPQGQSKGPVSDFINQAATTFDGNGDSFRNAVRELSQAAGRLGDSRTDLFGTIKNLQTLVDALANSNEQIVQFSTHLASVSKVLAASTENLGATLGALNQALTDVRGFLGDTNSALIDQVNKLSDFVKIFSDQSDDLEQILHVAPNGLANFYNIYNPAAGTLNGMLSIPNLANPVQFICGGVFETGTKTEYLKRAEICRERMGPVLRRATFNYAPILLHPINQISAYKGQIIYDTPETEAKSQAPREDLVWVRPNGAPPPPKPSPQDLSALMLGPDEVNAPPPPGTEVRPAEPGRYRRAFRRQRMTPRRPRLQEHRDEPKRTACCRDGCRRRRRRQWMPVQWFELVESARYGRTRIAVLHRHRRAAGCHHVAAELAGHGGRRDGGQRVGYRRIPETRRFLVCRGQGVAGARGAPAGQRRRQGRADQSARLAAHRACRAGG</sequence>
<reference evidence="5 6" key="1">
    <citation type="journal article" date="2014" name="Emerg. Infect. Dis.">
        <title>High-level Relatedness among Mycobacterium abscessus subsp. massiliense Strains from Widely Separated Outbreaks.</title>
        <authorList>
            <person name="Tettelin H."/>
            <person name="Davidson R.M."/>
            <person name="Agrawal S."/>
            <person name="Aitken M.L."/>
            <person name="Shallom S."/>
            <person name="Hasan N.A."/>
            <person name="Strong M."/>
            <person name="Nogueira de Moura V.C."/>
            <person name="De Groote M.A."/>
            <person name="Duarte R.S."/>
            <person name="Hine E."/>
            <person name="Parankush S."/>
            <person name="Su Q."/>
            <person name="Daugherty S.C."/>
            <person name="Fraser C.M."/>
            <person name="Brown-Elliott B.A."/>
            <person name="Wallace R.J.Jr."/>
            <person name="Holland S.M."/>
            <person name="Sampaio E.P."/>
            <person name="Olivier K.N."/>
            <person name="Jackson M."/>
            <person name="Zelazny A.M."/>
        </authorList>
    </citation>
    <scope>NUCLEOTIDE SEQUENCE [LARGE SCALE GENOMIC DNA]</scope>
    <source>
        <strain evidence="5 6">MAB_091912_2446</strain>
    </source>
</reference>
<dbReference type="EMBL" id="AYTF01000001">
    <property type="protein sequence ID" value="ESV65406.1"/>
    <property type="molecule type" value="Genomic_DNA"/>
</dbReference>
<keyword evidence="2" id="KW-0812">Transmembrane</keyword>
<dbReference type="PANTHER" id="PTHR33371">
    <property type="entry name" value="INTERMEMBRANE PHOSPHOLIPID TRANSPORT SYSTEM BINDING PROTEIN MLAD-RELATED"/>
    <property type="match status" value="1"/>
</dbReference>
<evidence type="ECO:0000259" key="4">
    <source>
        <dbReference type="Pfam" id="PF11887"/>
    </source>
</evidence>
<feature type="domain" description="Mammalian cell entry C-terminal" evidence="4">
    <location>
        <begin position="114"/>
        <end position="293"/>
    </location>
</feature>
<evidence type="ECO:0000313" key="5">
    <source>
        <dbReference type="EMBL" id="ESV65406.1"/>
    </source>
</evidence>
<dbReference type="NCBIfam" id="TIGR00996">
    <property type="entry name" value="Mtu_fam_mce"/>
    <property type="match status" value="1"/>
</dbReference>
<dbReference type="InterPro" id="IPR052336">
    <property type="entry name" value="MlaD_Phospholipid_Transporter"/>
</dbReference>
<evidence type="ECO:0000259" key="3">
    <source>
        <dbReference type="Pfam" id="PF02470"/>
    </source>
</evidence>
<evidence type="ECO:0000313" key="6">
    <source>
        <dbReference type="Proteomes" id="UP000018502"/>
    </source>
</evidence>
<dbReference type="Pfam" id="PF11887">
    <property type="entry name" value="Mce4_CUP1"/>
    <property type="match status" value="1"/>
</dbReference>
<evidence type="ECO:0008006" key="7">
    <source>
        <dbReference type="Google" id="ProtNLM"/>
    </source>
</evidence>
<dbReference type="SUPFAM" id="SSF58104">
    <property type="entry name" value="Methyl-accepting chemotaxis protein (MCP) signaling domain"/>
    <property type="match status" value="1"/>
</dbReference>
<keyword evidence="2" id="KW-0472">Membrane</keyword>
<feature type="transmembrane region" description="Helical" evidence="2">
    <location>
        <begin position="12"/>
        <end position="29"/>
    </location>
</feature>
<comment type="caution">
    <text evidence="5">The sequence shown here is derived from an EMBL/GenBank/DDBJ whole genome shotgun (WGS) entry which is preliminary data.</text>
</comment>
<dbReference type="InterPro" id="IPR003399">
    <property type="entry name" value="Mce/MlaD"/>
</dbReference>
<protein>
    <recommendedName>
        <fullName evidence="7">Virulence factor Mce family protein</fullName>
    </recommendedName>
</protein>
<dbReference type="InterPro" id="IPR024516">
    <property type="entry name" value="Mce_C"/>
</dbReference>
<dbReference type="AlphaFoldDB" id="A0A829MLL9"/>
<feature type="region of interest" description="Disordered" evidence="1">
    <location>
        <begin position="385"/>
        <end position="439"/>
    </location>
</feature>
<evidence type="ECO:0000256" key="2">
    <source>
        <dbReference type="SAM" id="Phobius"/>
    </source>
</evidence>
<feature type="domain" description="Mce/MlaD" evidence="3">
    <location>
        <begin position="34"/>
        <end position="108"/>
    </location>
</feature>
<dbReference type="InterPro" id="IPR005693">
    <property type="entry name" value="Mce"/>
</dbReference>
<accession>A0A829MLL9</accession>
<evidence type="ECO:0000256" key="1">
    <source>
        <dbReference type="SAM" id="MobiDB-lite"/>
    </source>
</evidence>
<organism evidence="5 6">
    <name type="scientific">Mycobacteroides abscessus MAB_091912_2446</name>
    <dbReference type="NCBI Taxonomy" id="1335414"/>
    <lineage>
        <taxon>Bacteria</taxon>
        <taxon>Bacillati</taxon>
        <taxon>Actinomycetota</taxon>
        <taxon>Actinomycetes</taxon>
        <taxon>Mycobacteriales</taxon>
        <taxon>Mycobacteriaceae</taxon>
        <taxon>Mycobacteroides</taxon>
        <taxon>Mycobacteroides abscessus</taxon>
    </lineage>
</organism>
<dbReference type="PANTHER" id="PTHR33371:SF4">
    <property type="entry name" value="INTERMEMBRANE PHOSPHOLIPID TRANSPORT SYSTEM BINDING PROTEIN MLAD"/>
    <property type="match status" value="1"/>
</dbReference>
<gene>
    <name evidence="5" type="ORF">L833_2798</name>
</gene>
<dbReference type="GO" id="GO:0005576">
    <property type="term" value="C:extracellular region"/>
    <property type="evidence" value="ECO:0007669"/>
    <property type="project" value="TreeGrafter"/>
</dbReference>
<proteinExistence type="predicted"/>
<dbReference type="Proteomes" id="UP000018502">
    <property type="component" value="Unassembled WGS sequence"/>
</dbReference>
<feature type="compositionally biased region" description="Basic and acidic residues" evidence="1">
    <location>
        <begin position="385"/>
        <end position="397"/>
    </location>
</feature>
<keyword evidence="2" id="KW-1133">Transmembrane helix</keyword>
<dbReference type="Pfam" id="PF02470">
    <property type="entry name" value="MlaD"/>
    <property type="match status" value="1"/>
</dbReference>
<name>A0A829MLL9_9MYCO</name>